<evidence type="ECO:0000313" key="6">
    <source>
        <dbReference type="EMBL" id="KNX38005.1"/>
    </source>
</evidence>
<evidence type="ECO:0000256" key="3">
    <source>
        <dbReference type="ARBA" id="ARBA00022676"/>
    </source>
</evidence>
<organism evidence="6 7">
    <name type="scientific">Luteipulveratus halotolerans</name>
    <dbReference type="NCBI Taxonomy" id="1631356"/>
    <lineage>
        <taxon>Bacteria</taxon>
        <taxon>Bacillati</taxon>
        <taxon>Actinomycetota</taxon>
        <taxon>Actinomycetes</taxon>
        <taxon>Micrococcales</taxon>
        <taxon>Dermacoccaceae</taxon>
        <taxon>Luteipulveratus</taxon>
    </lineage>
</organism>
<dbReference type="AlphaFoldDB" id="A0A0L6CK72"/>
<evidence type="ECO:0000256" key="2">
    <source>
        <dbReference type="ARBA" id="ARBA00006739"/>
    </source>
</evidence>
<dbReference type="RefSeq" id="WP_050670413.1">
    <property type="nucleotide sequence ID" value="NZ_LAIR01000002.1"/>
</dbReference>
<dbReference type="Gene3D" id="3.90.550.10">
    <property type="entry name" value="Spore Coat Polysaccharide Biosynthesis Protein SpsA, Chain A"/>
    <property type="match status" value="1"/>
</dbReference>
<dbReference type="InterPro" id="IPR029044">
    <property type="entry name" value="Nucleotide-diphossugar_trans"/>
</dbReference>
<evidence type="ECO:0000259" key="5">
    <source>
        <dbReference type="Pfam" id="PF00535"/>
    </source>
</evidence>
<dbReference type="InterPro" id="IPR001173">
    <property type="entry name" value="Glyco_trans_2-like"/>
</dbReference>
<dbReference type="PANTHER" id="PTHR43179">
    <property type="entry name" value="RHAMNOSYLTRANSFERASE WBBL"/>
    <property type="match status" value="1"/>
</dbReference>
<keyword evidence="7" id="KW-1185">Reference proteome</keyword>
<dbReference type="STRING" id="1631356.VV01_13955"/>
<dbReference type="OrthoDB" id="3180470at2"/>
<gene>
    <name evidence="6" type="ORF">VV01_13955</name>
</gene>
<dbReference type="SUPFAM" id="SSF53448">
    <property type="entry name" value="Nucleotide-diphospho-sugar transferases"/>
    <property type="match status" value="1"/>
</dbReference>
<dbReference type="Proteomes" id="UP000037397">
    <property type="component" value="Unassembled WGS sequence"/>
</dbReference>
<evidence type="ECO:0000256" key="1">
    <source>
        <dbReference type="ARBA" id="ARBA00004776"/>
    </source>
</evidence>
<dbReference type="Pfam" id="PF00535">
    <property type="entry name" value="Glycos_transf_2"/>
    <property type="match status" value="1"/>
</dbReference>
<name>A0A0L6CK72_9MICO</name>
<feature type="domain" description="Glycosyltransferase 2-like" evidence="5">
    <location>
        <begin position="12"/>
        <end position="153"/>
    </location>
</feature>
<keyword evidence="3" id="KW-0328">Glycosyltransferase</keyword>
<comment type="similarity">
    <text evidence="2">Belongs to the glycosyltransferase 2 family.</text>
</comment>
<protein>
    <recommendedName>
        <fullName evidence="5">Glycosyltransferase 2-like domain-containing protein</fullName>
    </recommendedName>
</protein>
<dbReference type="GO" id="GO:0016757">
    <property type="term" value="F:glycosyltransferase activity"/>
    <property type="evidence" value="ECO:0007669"/>
    <property type="project" value="UniProtKB-KW"/>
</dbReference>
<sequence>MTRPSHLPRVLVAVLTYQRPDELSANLPAVLAQAQVSDHPVEVCVVDNDPAASARSAVAALAAPHLRYVVEPQAGIAAARNRALHEASAADLLVFIDDDERPRDGWLDALLRVWHDTGAAAVPGRVVPSYLGQPDPWLLAGGFFDRPVRVTGSTMPTAAAGNLLLDLHQVRRAGLLFEEPFGLTGGEDTLFGRRLVASGGEIRWCDEAVVEDRVPVERLTRSWVLQRKRSHGNVASLVDLHLATSTAARRRVRARRLAAGAVLIGQGWARSGVGRVSGSAHHHARGLAVLHRGLGMIDGAVGRPYEQYARES</sequence>
<dbReference type="CDD" id="cd00761">
    <property type="entry name" value="Glyco_tranf_GTA_type"/>
    <property type="match status" value="1"/>
</dbReference>
<dbReference type="EMBL" id="LAIR01000002">
    <property type="protein sequence ID" value="KNX38005.1"/>
    <property type="molecule type" value="Genomic_DNA"/>
</dbReference>
<keyword evidence="4" id="KW-0808">Transferase</keyword>
<evidence type="ECO:0000256" key="4">
    <source>
        <dbReference type="ARBA" id="ARBA00022679"/>
    </source>
</evidence>
<evidence type="ECO:0000313" key="7">
    <source>
        <dbReference type="Proteomes" id="UP000037397"/>
    </source>
</evidence>
<dbReference type="PATRIC" id="fig|1631356.3.peg.2744"/>
<proteinExistence type="inferred from homology"/>
<comment type="pathway">
    <text evidence="1">Cell wall biogenesis; cell wall polysaccharide biosynthesis.</text>
</comment>
<accession>A0A0L6CK72</accession>
<comment type="caution">
    <text evidence="6">The sequence shown here is derived from an EMBL/GenBank/DDBJ whole genome shotgun (WGS) entry which is preliminary data.</text>
</comment>
<reference evidence="7" key="1">
    <citation type="submission" date="2015-03" db="EMBL/GenBank/DDBJ databases">
        <title>Luteipulveratus halotolerans sp. nov., a novel actinobacterium (Dermacoccaceae) from Sarawak, Malaysia.</title>
        <authorList>
            <person name="Juboi H."/>
            <person name="Basik A."/>
            <person name="Shamsul S.S."/>
            <person name="Arnold P."/>
            <person name="Schmitt E.K."/>
            <person name="Sanglier J.-J."/>
            <person name="Yeo T."/>
        </authorList>
    </citation>
    <scope>NUCLEOTIDE SEQUENCE [LARGE SCALE GENOMIC DNA]</scope>
    <source>
        <strain evidence="7">C296001</strain>
    </source>
</reference>
<dbReference type="PANTHER" id="PTHR43179:SF12">
    <property type="entry name" value="GALACTOFURANOSYLTRANSFERASE GLFT2"/>
    <property type="match status" value="1"/>
</dbReference>